<dbReference type="SUPFAM" id="SSF54928">
    <property type="entry name" value="RNA-binding domain, RBD"/>
    <property type="match status" value="2"/>
</dbReference>
<dbReference type="SMART" id="SM00360">
    <property type="entry name" value="RRM"/>
    <property type="match status" value="2"/>
</dbReference>
<feature type="region of interest" description="Disordered" evidence="9">
    <location>
        <begin position="342"/>
        <end position="365"/>
    </location>
</feature>
<keyword evidence="2" id="KW-0507">mRNA processing</keyword>
<feature type="compositionally biased region" description="Basic and acidic residues" evidence="9">
    <location>
        <begin position="145"/>
        <end position="161"/>
    </location>
</feature>
<dbReference type="GO" id="GO:0006397">
    <property type="term" value="P:mRNA processing"/>
    <property type="evidence" value="ECO:0007669"/>
    <property type="project" value="UniProtKB-KW"/>
</dbReference>
<keyword evidence="3" id="KW-0677">Repeat</keyword>
<dbReference type="PANTHER" id="PTHR48033:SF9">
    <property type="entry name" value="TAR DNA-BINDING PROTEIN 43"/>
    <property type="match status" value="1"/>
</dbReference>
<evidence type="ECO:0000313" key="12">
    <source>
        <dbReference type="WBParaSite" id="MBELARI_LOCUS18414"/>
    </source>
</evidence>
<evidence type="ECO:0000256" key="7">
    <source>
        <dbReference type="ARBA" id="ARBA00023242"/>
    </source>
</evidence>
<evidence type="ECO:0000256" key="3">
    <source>
        <dbReference type="ARBA" id="ARBA00022737"/>
    </source>
</evidence>
<protein>
    <submittedName>
        <fullName evidence="12">RRM domain-containing protein</fullName>
    </submittedName>
</protein>
<proteinExistence type="predicted"/>
<dbReference type="GO" id="GO:0000785">
    <property type="term" value="C:chromatin"/>
    <property type="evidence" value="ECO:0007669"/>
    <property type="project" value="TreeGrafter"/>
</dbReference>
<keyword evidence="6" id="KW-0508">mRNA splicing</keyword>
<dbReference type="GO" id="GO:0005654">
    <property type="term" value="C:nucleoplasm"/>
    <property type="evidence" value="ECO:0007669"/>
    <property type="project" value="TreeGrafter"/>
</dbReference>
<name>A0AAF3EWF1_9BILA</name>
<evidence type="ECO:0000256" key="8">
    <source>
        <dbReference type="PROSITE-ProRule" id="PRU00176"/>
    </source>
</evidence>
<evidence type="ECO:0000256" key="9">
    <source>
        <dbReference type="SAM" id="MobiDB-lite"/>
    </source>
</evidence>
<keyword evidence="4" id="KW-0805">Transcription regulation</keyword>
<keyword evidence="8" id="KW-0694">RNA-binding</keyword>
<evidence type="ECO:0000256" key="6">
    <source>
        <dbReference type="ARBA" id="ARBA00023187"/>
    </source>
</evidence>
<evidence type="ECO:0000256" key="2">
    <source>
        <dbReference type="ARBA" id="ARBA00022664"/>
    </source>
</evidence>
<feature type="compositionally biased region" description="Low complexity" evidence="9">
    <location>
        <begin position="352"/>
        <end position="362"/>
    </location>
</feature>
<feature type="domain" description="RRM" evidence="10">
    <location>
        <begin position="264"/>
        <end position="343"/>
    </location>
</feature>
<feature type="domain" description="RRM" evidence="10">
    <location>
        <begin position="167"/>
        <end position="242"/>
    </location>
</feature>
<evidence type="ECO:0000256" key="5">
    <source>
        <dbReference type="ARBA" id="ARBA00023163"/>
    </source>
</evidence>
<feature type="region of interest" description="Disordered" evidence="9">
    <location>
        <begin position="378"/>
        <end position="428"/>
    </location>
</feature>
<comment type="subcellular location">
    <subcellularLocation>
        <location evidence="1">Nucleus</location>
    </subcellularLocation>
</comment>
<dbReference type="GO" id="GO:0008380">
    <property type="term" value="P:RNA splicing"/>
    <property type="evidence" value="ECO:0007669"/>
    <property type="project" value="UniProtKB-KW"/>
</dbReference>
<dbReference type="Pfam" id="PF00076">
    <property type="entry name" value="RRM_1"/>
    <property type="match status" value="2"/>
</dbReference>
<evidence type="ECO:0000259" key="10">
    <source>
        <dbReference type="PROSITE" id="PS50102"/>
    </source>
</evidence>
<keyword evidence="5" id="KW-0804">Transcription</keyword>
<evidence type="ECO:0000256" key="4">
    <source>
        <dbReference type="ARBA" id="ARBA00023015"/>
    </source>
</evidence>
<feature type="compositionally biased region" description="Low complexity" evidence="9">
    <location>
        <begin position="378"/>
        <end position="389"/>
    </location>
</feature>
<dbReference type="Pfam" id="PF18694">
    <property type="entry name" value="TDP-43_N"/>
    <property type="match status" value="1"/>
</dbReference>
<dbReference type="PROSITE" id="PS50102">
    <property type="entry name" value="RRM"/>
    <property type="match status" value="2"/>
</dbReference>
<dbReference type="GO" id="GO:0003723">
    <property type="term" value="F:RNA binding"/>
    <property type="evidence" value="ECO:0007669"/>
    <property type="project" value="UniProtKB-UniRule"/>
</dbReference>
<reference evidence="12" key="1">
    <citation type="submission" date="2024-02" db="UniProtKB">
        <authorList>
            <consortium name="WormBaseParasite"/>
        </authorList>
    </citation>
    <scope>IDENTIFICATION</scope>
</reference>
<keyword evidence="11" id="KW-1185">Reference proteome</keyword>
<keyword evidence="7" id="KW-0539">Nucleus</keyword>
<dbReference type="CDD" id="cd19609">
    <property type="entry name" value="NTD_TDP-43"/>
    <property type="match status" value="1"/>
</dbReference>
<dbReference type="InterPro" id="IPR041105">
    <property type="entry name" value="TDP-43_N"/>
</dbReference>
<dbReference type="WBParaSite" id="MBELARI_LOCUS18414">
    <property type="protein sequence ID" value="MBELARI_LOCUS18414"/>
    <property type="gene ID" value="MBELARI_LOCUS18414"/>
</dbReference>
<feature type="compositionally biased region" description="Basic and acidic residues" evidence="9">
    <location>
        <begin position="8"/>
        <end position="18"/>
    </location>
</feature>
<feature type="region of interest" description="Disordered" evidence="9">
    <location>
        <begin position="1"/>
        <end position="24"/>
    </location>
</feature>
<dbReference type="InterPro" id="IPR012677">
    <property type="entry name" value="Nucleotide-bd_a/b_plait_sf"/>
</dbReference>
<dbReference type="InterPro" id="IPR000504">
    <property type="entry name" value="RRM_dom"/>
</dbReference>
<accession>A0AAF3EWF1</accession>
<sequence>MSESANEDFDRQGLRKNNEEEEEPIYVAAKDSEDGELLELPCNPDKTLSLTTLSHSFPGATGLKFKNPKTGASRAVMLDPTGSLFVCPAGGWEDRIFTAIFPPRVSSGVEASNVGVSGQVGYVGKAEAKRRKVNHSESDSDQDDILPRTDRQKAASVSKRERLSKPTDLLILGLPPQIEDETVRNYLETFGPVKLLNIKKNSEGQGKGFGFCIFENVEDQEKVLYQSHTIGGRLCEIKLPDRPYTSDTGGGPVSSARKEHSNSKKIFIGRITDKITSERLRDFFAEEVRKIDSATTIEDVYIPKPFRGFGFVTLSKSEVARKLCKLESVVIDGVSVAISEALRKQDEKPQEPEYSPSSSEYPPQYPFTYGGQLGGMYPSAGGSRSSYSPGPQPQPYFPRHKRPMRSADRGSNDYNSWGYGGYPGQAPPGSAGIDPAGWYPYQPSSHNIASGVDAINLNRQNDFTPRRYP</sequence>
<dbReference type="PANTHER" id="PTHR48033">
    <property type="entry name" value="RNA-BINDING (RRM/RBD/RNP MOTIFS) FAMILY PROTEIN"/>
    <property type="match status" value="1"/>
</dbReference>
<dbReference type="AlphaFoldDB" id="A0AAF3EWF1"/>
<dbReference type="GO" id="GO:0010468">
    <property type="term" value="P:regulation of gene expression"/>
    <property type="evidence" value="ECO:0007669"/>
    <property type="project" value="TreeGrafter"/>
</dbReference>
<dbReference type="Proteomes" id="UP000887575">
    <property type="component" value="Unassembled WGS sequence"/>
</dbReference>
<feature type="region of interest" description="Disordered" evidence="9">
    <location>
        <begin position="127"/>
        <end position="161"/>
    </location>
</feature>
<evidence type="ECO:0000313" key="11">
    <source>
        <dbReference type="Proteomes" id="UP000887575"/>
    </source>
</evidence>
<dbReference type="Gene3D" id="3.30.70.330">
    <property type="match status" value="2"/>
</dbReference>
<organism evidence="11 12">
    <name type="scientific">Mesorhabditis belari</name>
    <dbReference type="NCBI Taxonomy" id="2138241"/>
    <lineage>
        <taxon>Eukaryota</taxon>
        <taxon>Metazoa</taxon>
        <taxon>Ecdysozoa</taxon>
        <taxon>Nematoda</taxon>
        <taxon>Chromadorea</taxon>
        <taxon>Rhabditida</taxon>
        <taxon>Rhabditina</taxon>
        <taxon>Rhabditomorpha</taxon>
        <taxon>Rhabditoidea</taxon>
        <taxon>Rhabditidae</taxon>
        <taxon>Mesorhabditinae</taxon>
        <taxon>Mesorhabditis</taxon>
    </lineage>
</organism>
<dbReference type="InterPro" id="IPR035979">
    <property type="entry name" value="RBD_domain_sf"/>
</dbReference>
<feature type="compositionally biased region" description="Basic and acidic residues" evidence="9">
    <location>
        <begin position="342"/>
        <end position="351"/>
    </location>
</feature>
<evidence type="ECO:0000256" key="1">
    <source>
        <dbReference type="ARBA" id="ARBA00004123"/>
    </source>
</evidence>